<name>A0ABS5UM96_9BIFI</name>
<gene>
    <name evidence="5" type="ORF">JS528_01345</name>
</gene>
<evidence type="ECO:0000256" key="2">
    <source>
        <dbReference type="PROSITE-ProRule" id="PRU00335"/>
    </source>
</evidence>
<evidence type="ECO:0000313" key="6">
    <source>
        <dbReference type="Proteomes" id="UP000773064"/>
    </source>
</evidence>
<accession>A0ABS5UM96</accession>
<proteinExistence type="predicted"/>
<feature type="compositionally biased region" description="Basic and acidic residues" evidence="3">
    <location>
        <begin position="1"/>
        <end position="11"/>
    </location>
</feature>
<dbReference type="Proteomes" id="UP000773064">
    <property type="component" value="Unassembled WGS sequence"/>
</dbReference>
<feature type="DNA-binding region" description="H-T-H motif" evidence="2">
    <location>
        <begin position="72"/>
        <end position="91"/>
    </location>
</feature>
<dbReference type="Gene3D" id="1.10.357.10">
    <property type="entry name" value="Tetracycline Repressor, domain 2"/>
    <property type="match status" value="1"/>
</dbReference>
<dbReference type="InterPro" id="IPR001647">
    <property type="entry name" value="HTH_TetR"/>
</dbReference>
<feature type="compositionally biased region" description="Polar residues" evidence="3">
    <location>
        <begin position="18"/>
        <end position="28"/>
    </location>
</feature>
<evidence type="ECO:0000256" key="1">
    <source>
        <dbReference type="ARBA" id="ARBA00023125"/>
    </source>
</evidence>
<reference evidence="5 6" key="1">
    <citation type="journal article" date="2021" name="Environ. Microbiol.">
        <title>Genetic insights into the dark matter of the mammalian gut microbiota through targeted genome reconstruction.</title>
        <authorList>
            <person name="Lugli G.A."/>
            <person name="Alessandri G."/>
            <person name="Milani C."/>
            <person name="Viappiani A."/>
            <person name="Fontana F."/>
            <person name="Tarracchini C."/>
            <person name="Mancabelli L."/>
            <person name="Argentini C."/>
            <person name="Ruiz L."/>
            <person name="Margolles A."/>
            <person name="van Sinderen D."/>
            <person name="Turroni F."/>
            <person name="Ventura M."/>
        </authorList>
    </citation>
    <scope>NUCLEOTIDE SEQUENCE [LARGE SCALE GENOMIC DNA]</scope>
    <source>
        <strain evidence="5 6">MA2</strain>
    </source>
</reference>
<comment type="caution">
    <text evidence="5">The sequence shown here is derived from an EMBL/GenBank/DDBJ whole genome shotgun (WGS) entry which is preliminary data.</text>
</comment>
<evidence type="ECO:0000313" key="5">
    <source>
        <dbReference type="EMBL" id="MBT1172025.1"/>
    </source>
</evidence>
<dbReference type="Pfam" id="PF00440">
    <property type="entry name" value="TetR_N"/>
    <property type="match status" value="1"/>
</dbReference>
<dbReference type="InterPro" id="IPR050624">
    <property type="entry name" value="HTH-type_Tx_Regulator"/>
</dbReference>
<sequence>MDRTDRTDRIGEGPNTGYDRSSPASHPTGSMAADRRLATLHRNNEESNAFVRECIEGALIRLMETKPFDRISVSDIARLAGVSRNAYYRNYSSKEDILTGFLDTVFTAINASLLSYDPMTQTREAWLALLDGVSGIAQQYRLILKAGQGDRIRERMESHMNRGAARNRIGPTYAACYWAGAICAVVDRWVLDGMAAPKEEIADVMTDLMLRGVATADKYGTGCVADTAVSVVRARA</sequence>
<dbReference type="InterPro" id="IPR036271">
    <property type="entry name" value="Tet_transcr_reg_TetR-rel_C_sf"/>
</dbReference>
<feature type="region of interest" description="Disordered" evidence="3">
    <location>
        <begin position="1"/>
        <end position="30"/>
    </location>
</feature>
<evidence type="ECO:0000256" key="3">
    <source>
        <dbReference type="SAM" id="MobiDB-lite"/>
    </source>
</evidence>
<keyword evidence="1 2" id="KW-0238">DNA-binding</keyword>
<organism evidence="5 6">
    <name type="scientific">Bifidobacterium santillanense</name>
    <dbReference type="NCBI Taxonomy" id="2809028"/>
    <lineage>
        <taxon>Bacteria</taxon>
        <taxon>Bacillati</taxon>
        <taxon>Actinomycetota</taxon>
        <taxon>Actinomycetes</taxon>
        <taxon>Bifidobacteriales</taxon>
        <taxon>Bifidobacteriaceae</taxon>
        <taxon>Bifidobacterium</taxon>
    </lineage>
</organism>
<keyword evidence="6" id="KW-1185">Reference proteome</keyword>
<feature type="domain" description="HTH tetR-type" evidence="4">
    <location>
        <begin position="49"/>
        <end position="109"/>
    </location>
</feature>
<protein>
    <submittedName>
        <fullName evidence="5">TetR family transcriptional regulator</fullName>
    </submittedName>
</protein>
<dbReference type="PANTHER" id="PTHR43479">
    <property type="entry name" value="ACREF/ENVCD OPERON REPRESSOR-RELATED"/>
    <property type="match status" value="1"/>
</dbReference>
<dbReference type="SUPFAM" id="SSF46689">
    <property type="entry name" value="Homeodomain-like"/>
    <property type="match status" value="1"/>
</dbReference>
<dbReference type="PROSITE" id="PS50977">
    <property type="entry name" value="HTH_TETR_2"/>
    <property type="match status" value="1"/>
</dbReference>
<dbReference type="RefSeq" id="WP_214357297.1">
    <property type="nucleotide sequence ID" value="NZ_JAFEJS010000001.1"/>
</dbReference>
<dbReference type="PANTHER" id="PTHR43479:SF11">
    <property type="entry name" value="ACREF_ENVCD OPERON REPRESSOR-RELATED"/>
    <property type="match status" value="1"/>
</dbReference>
<dbReference type="SUPFAM" id="SSF48498">
    <property type="entry name" value="Tetracyclin repressor-like, C-terminal domain"/>
    <property type="match status" value="1"/>
</dbReference>
<dbReference type="InterPro" id="IPR009057">
    <property type="entry name" value="Homeodomain-like_sf"/>
</dbReference>
<dbReference type="EMBL" id="JAFEJS010000001">
    <property type="protein sequence ID" value="MBT1172025.1"/>
    <property type="molecule type" value="Genomic_DNA"/>
</dbReference>
<evidence type="ECO:0000259" key="4">
    <source>
        <dbReference type="PROSITE" id="PS50977"/>
    </source>
</evidence>